<proteinExistence type="predicted"/>
<comment type="caution">
    <text evidence="2">The sequence shown here is derived from an EMBL/GenBank/DDBJ whole genome shotgun (WGS) entry which is preliminary data.</text>
</comment>
<gene>
    <name evidence="2" type="ORF">PXEA_LOCUS4926</name>
</gene>
<protein>
    <submittedName>
        <fullName evidence="2">Uncharacterized protein</fullName>
    </submittedName>
</protein>
<feature type="region of interest" description="Disordered" evidence="1">
    <location>
        <begin position="168"/>
        <end position="187"/>
    </location>
</feature>
<dbReference type="AlphaFoldDB" id="A0A3S5A080"/>
<name>A0A3S5A080_9PLAT</name>
<sequence>MLKILQWFTLLPSHTGGLMRRNQKDQQQNQPGDQEKQQGLQQPSQINSDDDYQTIKKQTIRPQNQINGNLGKLQDVINGNFQLISNPEKSSMQHLLWRRLLRSLGISSSCEKYPVFWEDRAYQTSGVYIIDQNELPKQRSTNQQNILSYLRNQLLQQTEEPMLRETHFGSQMASPESDGRQAPPRQVNQYPLTFPASITLDSVPDAIIAGGYREIPRITISEHERGSSPPSRSYFVDYHE</sequence>
<keyword evidence="3" id="KW-1185">Reference proteome</keyword>
<dbReference type="Proteomes" id="UP000784294">
    <property type="component" value="Unassembled WGS sequence"/>
</dbReference>
<feature type="region of interest" description="Disordered" evidence="1">
    <location>
        <begin position="16"/>
        <end position="48"/>
    </location>
</feature>
<feature type="region of interest" description="Disordered" evidence="1">
    <location>
        <begin position="221"/>
        <end position="240"/>
    </location>
</feature>
<organism evidence="2 3">
    <name type="scientific">Protopolystoma xenopodis</name>
    <dbReference type="NCBI Taxonomy" id="117903"/>
    <lineage>
        <taxon>Eukaryota</taxon>
        <taxon>Metazoa</taxon>
        <taxon>Spiralia</taxon>
        <taxon>Lophotrochozoa</taxon>
        <taxon>Platyhelminthes</taxon>
        <taxon>Monogenea</taxon>
        <taxon>Polyopisthocotylea</taxon>
        <taxon>Polystomatidea</taxon>
        <taxon>Polystomatidae</taxon>
        <taxon>Protopolystoma</taxon>
    </lineage>
</organism>
<evidence type="ECO:0000313" key="2">
    <source>
        <dbReference type="EMBL" id="VEL11486.1"/>
    </source>
</evidence>
<evidence type="ECO:0000256" key="1">
    <source>
        <dbReference type="SAM" id="MobiDB-lite"/>
    </source>
</evidence>
<reference evidence="2" key="1">
    <citation type="submission" date="2018-11" db="EMBL/GenBank/DDBJ databases">
        <authorList>
            <consortium name="Pathogen Informatics"/>
        </authorList>
    </citation>
    <scope>NUCLEOTIDE SEQUENCE</scope>
</reference>
<accession>A0A3S5A080</accession>
<evidence type="ECO:0000313" key="3">
    <source>
        <dbReference type="Proteomes" id="UP000784294"/>
    </source>
</evidence>
<dbReference type="EMBL" id="CAAALY010011938">
    <property type="protein sequence ID" value="VEL11486.1"/>
    <property type="molecule type" value="Genomic_DNA"/>
</dbReference>